<dbReference type="GO" id="GO:0005788">
    <property type="term" value="C:endoplasmic reticulum lumen"/>
    <property type="evidence" value="ECO:0007669"/>
    <property type="project" value="UniProtKB-SubCell"/>
</dbReference>
<feature type="domain" description="Thioredoxin" evidence="11">
    <location>
        <begin position="34"/>
        <end position="121"/>
    </location>
</feature>
<comment type="subcellular location">
    <subcellularLocation>
        <location evidence="3">Endoplasmic reticulum lumen</location>
    </subcellularLocation>
</comment>
<evidence type="ECO:0000313" key="12">
    <source>
        <dbReference type="EMBL" id="QYS98342.1"/>
    </source>
</evidence>
<evidence type="ECO:0000256" key="6">
    <source>
        <dbReference type="ARBA" id="ARBA00022824"/>
    </source>
</evidence>
<keyword evidence="10" id="KW-0732">Signal</keyword>
<reference evidence="12 13" key="1">
    <citation type="journal article" date="2021" name="BMC Genomics">
        <title>Telomere-to-telomere genome assembly of asparaginase-producing Trichoderma simmonsii.</title>
        <authorList>
            <person name="Chung D."/>
            <person name="Kwon Y.M."/>
            <person name="Yang Y."/>
        </authorList>
    </citation>
    <scope>NUCLEOTIDE SEQUENCE [LARGE SCALE GENOMIC DNA]</scope>
    <source>
        <strain evidence="12 13">GH-Sj1</strain>
    </source>
</reference>
<evidence type="ECO:0000256" key="9">
    <source>
        <dbReference type="ARBA" id="ARBA00039846"/>
    </source>
</evidence>
<organism evidence="12 13">
    <name type="scientific">Trichoderma simmonsii</name>
    <dbReference type="NCBI Taxonomy" id="1491479"/>
    <lineage>
        <taxon>Eukaryota</taxon>
        <taxon>Fungi</taxon>
        <taxon>Dikarya</taxon>
        <taxon>Ascomycota</taxon>
        <taxon>Pezizomycotina</taxon>
        <taxon>Sordariomycetes</taxon>
        <taxon>Hypocreomycetidae</taxon>
        <taxon>Hypocreales</taxon>
        <taxon>Hypocreaceae</taxon>
        <taxon>Trichoderma</taxon>
    </lineage>
</organism>
<keyword evidence="6" id="KW-0256">Endoplasmic reticulum</keyword>
<dbReference type="GO" id="GO:0003756">
    <property type="term" value="F:protein disulfide isomerase activity"/>
    <property type="evidence" value="ECO:0007669"/>
    <property type="project" value="UniProtKB-EC"/>
</dbReference>
<evidence type="ECO:0000259" key="11">
    <source>
        <dbReference type="Pfam" id="PF00085"/>
    </source>
</evidence>
<dbReference type="PANTHER" id="PTHR18929">
    <property type="entry name" value="PROTEIN DISULFIDE ISOMERASE"/>
    <property type="match status" value="1"/>
</dbReference>
<evidence type="ECO:0000256" key="1">
    <source>
        <dbReference type="ARBA" id="ARBA00001182"/>
    </source>
</evidence>
<dbReference type="EMBL" id="CP075866">
    <property type="protein sequence ID" value="QYS98342.1"/>
    <property type="molecule type" value="Genomic_DNA"/>
</dbReference>
<evidence type="ECO:0000256" key="7">
    <source>
        <dbReference type="ARBA" id="ARBA00023235"/>
    </source>
</evidence>
<keyword evidence="13" id="KW-1185">Reference proteome</keyword>
<gene>
    <name evidence="12" type="ORF">H0G86_005526</name>
</gene>
<dbReference type="EC" id="5.3.4.1" evidence="5"/>
<accession>A0A8G0PF83</accession>
<evidence type="ECO:0000256" key="5">
    <source>
        <dbReference type="ARBA" id="ARBA00012723"/>
    </source>
</evidence>
<comment type="function">
    <text evidence="2">Participates in the folding of proteins containing disulfide bonds, may be involved in glycosylation, prolyl hydroxylation and triglyceride transfer.</text>
</comment>
<protein>
    <recommendedName>
        <fullName evidence="9">Protein disulfide-isomerase</fullName>
        <ecNumber evidence="5">5.3.4.1</ecNumber>
    </recommendedName>
</protein>
<dbReference type="CDD" id="cd02982">
    <property type="entry name" value="PDI_b'_family"/>
    <property type="match status" value="1"/>
</dbReference>
<dbReference type="PANTHER" id="PTHR18929:SF132">
    <property type="entry name" value="PROTEIN DISULFIDE-ISOMERASE A3"/>
    <property type="match status" value="1"/>
</dbReference>
<keyword evidence="8" id="KW-0676">Redox-active center</keyword>
<dbReference type="InterPro" id="IPR036249">
    <property type="entry name" value="Thioredoxin-like_sf"/>
</dbReference>
<dbReference type="CDD" id="cd02981">
    <property type="entry name" value="PDI_b_family"/>
    <property type="match status" value="1"/>
</dbReference>
<comment type="catalytic activity">
    <reaction evidence="1">
        <text>Catalyzes the rearrangement of -S-S- bonds in proteins.</text>
        <dbReference type="EC" id="5.3.4.1"/>
    </reaction>
</comment>
<dbReference type="GO" id="GO:0006457">
    <property type="term" value="P:protein folding"/>
    <property type="evidence" value="ECO:0007669"/>
    <property type="project" value="TreeGrafter"/>
</dbReference>
<dbReference type="GO" id="GO:0034976">
    <property type="term" value="P:response to endoplasmic reticulum stress"/>
    <property type="evidence" value="ECO:0007669"/>
    <property type="project" value="TreeGrafter"/>
</dbReference>
<dbReference type="Pfam" id="PF00085">
    <property type="entry name" value="Thioredoxin"/>
    <property type="match status" value="1"/>
</dbReference>
<evidence type="ECO:0000256" key="4">
    <source>
        <dbReference type="ARBA" id="ARBA00006347"/>
    </source>
</evidence>
<dbReference type="Gene3D" id="3.40.30.10">
    <property type="entry name" value="Glutaredoxin"/>
    <property type="match status" value="3"/>
</dbReference>
<evidence type="ECO:0000256" key="3">
    <source>
        <dbReference type="ARBA" id="ARBA00004319"/>
    </source>
</evidence>
<dbReference type="CDD" id="cd02961">
    <property type="entry name" value="PDI_a_family"/>
    <property type="match status" value="1"/>
</dbReference>
<dbReference type="Proteomes" id="UP000826661">
    <property type="component" value="Chromosome III"/>
</dbReference>
<comment type="similarity">
    <text evidence="4">Belongs to the protein disulfide isomerase family.</text>
</comment>
<name>A0A8G0PF83_9HYPO</name>
<sequence length="343" mass="38326">MVMPSLSSVLFNCGLLACAQLACAAQFSGPTEVKKYLAENEYTLLAFVAPNLQTSKNLLKEWQIVQKSVSSAAAIDCLSAPILCQEMDVVSFPAIRLYQKDGPTTRYRGPRRAAAIEAFVKRALRPSVQDVDDKKLDEFISSDDIVFLLRLQGEDKLLEARFRDFAEEYSDRYSFGITTAKSDLPDGIWCRNSIDQRENNAEDLDDPNALKDFLKVCTAELIPQLTRRNEMTHLSSGRSLVYYLSNSEKGRETYTKALKQVASRYAEFLQFVTVDSNEYPDMARNLGVRSSGGLAVQNIHNGQVFPFRGDASSPDAVDQFIVAISEGRAQPWDGTFDEAHDEL</sequence>
<evidence type="ECO:0000256" key="2">
    <source>
        <dbReference type="ARBA" id="ARBA00002692"/>
    </source>
</evidence>
<proteinExistence type="inferred from homology"/>
<dbReference type="SUPFAM" id="SSF52833">
    <property type="entry name" value="Thioredoxin-like"/>
    <property type="match status" value="2"/>
</dbReference>
<dbReference type="Pfam" id="PF13848">
    <property type="entry name" value="Thioredoxin_6"/>
    <property type="match status" value="1"/>
</dbReference>
<evidence type="ECO:0000256" key="10">
    <source>
        <dbReference type="SAM" id="SignalP"/>
    </source>
</evidence>
<evidence type="ECO:0000256" key="8">
    <source>
        <dbReference type="ARBA" id="ARBA00023284"/>
    </source>
</evidence>
<dbReference type="InterPro" id="IPR013766">
    <property type="entry name" value="Thioredoxin_domain"/>
</dbReference>
<feature type="signal peptide" evidence="10">
    <location>
        <begin position="1"/>
        <end position="24"/>
    </location>
</feature>
<feature type="chain" id="PRO_5034703774" description="Protein disulfide-isomerase" evidence="10">
    <location>
        <begin position="25"/>
        <end position="343"/>
    </location>
</feature>
<dbReference type="AlphaFoldDB" id="A0A8G0PF83"/>
<evidence type="ECO:0000313" key="13">
    <source>
        <dbReference type="Proteomes" id="UP000826661"/>
    </source>
</evidence>
<keyword evidence="7 12" id="KW-0413">Isomerase</keyword>